<dbReference type="OMA" id="MRELRTC"/>
<proteinExistence type="predicted"/>
<evidence type="ECO:0000256" key="1">
    <source>
        <dbReference type="SAM" id="MobiDB-lite"/>
    </source>
</evidence>
<reference evidence="2 3" key="1">
    <citation type="submission" date="2016-10" db="EMBL/GenBank/DDBJ databases">
        <authorList>
            <person name="de Groot N.N."/>
        </authorList>
    </citation>
    <scope>NUCLEOTIDE SEQUENCE [LARGE SCALE GENOMIC DNA]</scope>
    <source>
        <strain evidence="2 3">SP2</strain>
    </source>
</reference>
<gene>
    <name evidence="2" type="ORF">SAMN05443661_10913</name>
</gene>
<feature type="region of interest" description="Disordered" evidence="1">
    <location>
        <begin position="58"/>
        <end position="167"/>
    </location>
</feature>
<dbReference type="AlphaFoldDB" id="A0A1I3LZY0"/>
<name>A0A1I3LZY0_9EURY</name>
<feature type="compositionally biased region" description="Basic and acidic residues" evidence="1">
    <location>
        <begin position="133"/>
        <end position="146"/>
    </location>
</feature>
<evidence type="ECO:0000313" key="2">
    <source>
        <dbReference type="EMBL" id="SFI90263.1"/>
    </source>
</evidence>
<protein>
    <submittedName>
        <fullName evidence="2">Uncharacterized protein</fullName>
    </submittedName>
</protein>
<dbReference type="OrthoDB" id="204261at2157"/>
<feature type="compositionally biased region" description="Basic and acidic residues" evidence="1">
    <location>
        <begin position="58"/>
        <end position="71"/>
    </location>
</feature>
<dbReference type="Proteomes" id="UP000182829">
    <property type="component" value="Unassembled WGS sequence"/>
</dbReference>
<accession>A0A1I3LZY0</accession>
<dbReference type="GeneID" id="14208585"/>
<dbReference type="RefSeq" id="WP_005579038.1">
    <property type="nucleotide sequence ID" value="NZ_FORO01000009.1"/>
</dbReference>
<dbReference type="EMBL" id="FORO01000009">
    <property type="protein sequence ID" value="SFI90263.1"/>
    <property type="molecule type" value="Genomic_DNA"/>
</dbReference>
<sequence length="228" mass="24943">MRQLRNCDFCGDDAVGTFEVIPPELEPTDDEQRRVALCGNCRKQLQLLLEPLVARLRAESEDGSNRRRDDSGTSTTAERNAGRDEKRKRQTATRRHDRSQSGTATDGTGANADRTAASDDEVSVAPSATTKAASDETRAESGRKSADGCGSDTGTNGEAADSSRERASRAYVKVVQFLNSREFPMKRREAESFVAEAYGVDRDAVATIVDHAIETGEFEQKRGKLRKP</sequence>
<evidence type="ECO:0000313" key="3">
    <source>
        <dbReference type="Proteomes" id="UP000182829"/>
    </source>
</evidence>
<organism evidence="2 3">
    <name type="scientific">Natronobacterium gregoryi</name>
    <dbReference type="NCBI Taxonomy" id="44930"/>
    <lineage>
        <taxon>Archaea</taxon>
        <taxon>Methanobacteriati</taxon>
        <taxon>Methanobacteriota</taxon>
        <taxon>Stenosarchaea group</taxon>
        <taxon>Halobacteria</taxon>
        <taxon>Halobacteriales</taxon>
        <taxon>Natrialbaceae</taxon>
        <taxon>Natronobacterium</taxon>
    </lineage>
</organism>
<feature type="compositionally biased region" description="Basic residues" evidence="1">
    <location>
        <begin position="88"/>
        <end position="97"/>
    </location>
</feature>